<name>A0A9N8HJR9_9STRA</name>
<dbReference type="AlphaFoldDB" id="A0A9N8HJR9"/>
<keyword evidence="1" id="KW-0732">Signal</keyword>
<evidence type="ECO:0000313" key="3">
    <source>
        <dbReference type="Proteomes" id="UP001153069"/>
    </source>
</evidence>
<protein>
    <submittedName>
        <fullName evidence="2">Uncharacterized protein</fullName>
    </submittedName>
</protein>
<sequence>MFTLLHFFILMQLAVTVDATYLHTYMSGRYEHHYLFASFMLFVVWDAGVTTIKDVIADINDDGNAGDARVPRYRRWLALVRAFGLRWGGGLIPGDIKEAVNDVETNIGVHVTDWDHELPAPYDEDTDDDDSEEEE</sequence>
<comment type="caution">
    <text evidence="2">The sequence shown here is derived from an EMBL/GenBank/DDBJ whole genome shotgun (WGS) entry which is preliminary data.</text>
</comment>
<dbReference type="Proteomes" id="UP001153069">
    <property type="component" value="Unassembled WGS sequence"/>
</dbReference>
<keyword evidence="3" id="KW-1185">Reference proteome</keyword>
<dbReference type="EMBL" id="CAICTM010000783">
    <property type="protein sequence ID" value="CAB9516461.1"/>
    <property type="molecule type" value="Genomic_DNA"/>
</dbReference>
<organism evidence="2 3">
    <name type="scientific">Seminavis robusta</name>
    <dbReference type="NCBI Taxonomy" id="568900"/>
    <lineage>
        <taxon>Eukaryota</taxon>
        <taxon>Sar</taxon>
        <taxon>Stramenopiles</taxon>
        <taxon>Ochrophyta</taxon>
        <taxon>Bacillariophyta</taxon>
        <taxon>Bacillariophyceae</taxon>
        <taxon>Bacillariophycidae</taxon>
        <taxon>Naviculales</taxon>
        <taxon>Naviculaceae</taxon>
        <taxon>Seminavis</taxon>
    </lineage>
</organism>
<reference evidence="2" key="1">
    <citation type="submission" date="2020-06" db="EMBL/GenBank/DDBJ databases">
        <authorList>
            <consortium name="Plant Systems Biology data submission"/>
        </authorList>
    </citation>
    <scope>NUCLEOTIDE SEQUENCE</scope>
    <source>
        <strain evidence="2">D6</strain>
    </source>
</reference>
<evidence type="ECO:0000313" key="2">
    <source>
        <dbReference type="EMBL" id="CAB9516461.1"/>
    </source>
</evidence>
<proteinExistence type="predicted"/>
<feature type="signal peptide" evidence="1">
    <location>
        <begin position="1"/>
        <end position="19"/>
    </location>
</feature>
<accession>A0A9N8HJR9</accession>
<feature type="chain" id="PRO_5040515857" evidence="1">
    <location>
        <begin position="20"/>
        <end position="135"/>
    </location>
</feature>
<evidence type="ECO:0000256" key="1">
    <source>
        <dbReference type="SAM" id="SignalP"/>
    </source>
</evidence>
<gene>
    <name evidence="2" type="ORF">SEMRO_784_G202040.1</name>
</gene>